<evidence type="ECO:0000313" key="1">
    <source>
        <dbReference type="EMBL" id="CAF2943265.1"/>
    </source>
</evidence>
<reference evidence="1" key="1">
    <citation type="submission" date="2021-02" db="EMBL/GenBank/DDBJ databases">
        <authorList>
            <person name="Bekaert M."/>
        </authorList>
    </citation>
    <scope>NUCLEOTIDE SEQUENCE</scope>
    <source>
        <strain evidence="1">IoA-00</strain>
    </source>
</reference>
<gene>
    <name evidence="1" type="ORF">LSAA_10679</name>
</gene>
<dbReference type="AlphaFoldDB" id="A0A7R8CVA0"/>
<protein>
    <submittedName>
        <fullName evidence="1">(salmon louse) hypothetical protein</fullName>
    </submittedName>
</protein>
<sequence length="266" mass="30094">MFRSAKEVTWSATTLKTTQAVHILTKHKKPFTDGSLVKGAVPVVTYTLFKDHKSKTEVMSAIVDVLLGTQTVAPCFHQRGAFDVASTKTTTRGVDIFKLVNKYFVENNVPIEKLVSITTYGAPAMTGRRSGFIALCKPDPDLPKIVSYHCIIHQQAICAKVMRFDNVMTPVIKIINSIRAKAKQHRSFKLLLQKLSAEDSDLFLHTVVRWLSRRKKILHRFCSLLNKIKAFMESREEDTTLLSDAKWLLDLAFPTDMTEKLNQLNT</sequence>
<dbReference type="Proteomes" id="UP000675881">
    <property type="component" value="Chromosome 5"/>
</dbReference>
<proteinExistence type="predicted"/>
<dbReference type="OrthoDB" id="10068674at2759"/>
<dbReference type="PANTHER" id="PTHR45913">
    <property type="entry name" value="EPM2A-INTERACTING PROTEIN 1"/>
    <property type="match status" value="1"/>
</dbReference>
<name>A0A7R8CVA0_LEPSM</name>
<accession>A0A7R8CVA0</accession>
<dbReference type="EMBL" id="HG994584">
    <property type="protein sequence ID" value="CAF2943265.1"/>
    <property type="molecule type" value="Genomic_DNA"/>
</dbReference>
<organism evidence="1 2">
    <name type="scientific">Lepeophtheirus salmonis</name>
    <name type="common">Salmon louse</name>
    <name type="synonym">Caligus salmonis</name>
    <dbReference type="NCBI Taxonomy" id="72036"/>
    <lineage>
        <taxon>Eukaryota</taxon>
        <taxon>Metazoa</taxon>
        <taxon>Ecdysozoa</taxon>
        <taxon>Arthropoda</taxon>
        <taxon>Crustacea</taxon>
        <taxon>Multicrustacea</taxon>
        <taxon>Hexanauplia</taxon>
        <taxon>Copepoda</taxon>
        <taxon>Siphonostomatoida</taxon>
        <taxon>Caligidae</taxon>
        <taxon>Lepeophtheirus</taxon>
    </lineage>
</organism>
<evidence type="ECO:0000313" key="2">
    <source>
        <dbReference type="Proteomes" id="UP000675881"/>
    </source>
</evidence>
<dbReference type="PANTHER" id="PTHR45913:SF21">
    <property type="entry name" value="DUF4371 DOMAIN-CONTAINING PROTEIN"/>
    <property type="match status" value="1"/>
</dbReference>
<keyword evidence="2" id="KW-1185">Reference proteome</keyword>